<evidence type="ECO:0000313" key="1">
    <source>
        <dbReference type="EMBL" id="MRY14762.1"/>
    </source>
</evidence>
<dbReference type="AlphaFoldDB" id="A0A6G1ZLS8"/>
<proteinExistence type="predicted"/>
<comment type="caution">
    <text evidence="1">The sequence shown here is derived from an EMBL/GenBank/DDBJ whole genome shotgun (WGS) entry which is preliminary data.</text>
</comment>
<dbReference type="EMBL" id="WKLP01000066">
    <property type="protein sequence ID" value="MRY14762.1"/>
    <property type="molecule type" value="Genomic_DNA"/>
</dbReference>
<protein>
    <submittedName>
        <fullName evidence="1">Uncharacterized protein</fullName>
    </submittedName>
</protein>
<sequence>MEDRTIEQIVTAGIKIGTIATLKGLGLLSEVVTAADAEREYSKKLIEEWRAKRWIIGYPTGNSQRGKYYFKRSELENASAMDILGNALPANKIFKNIF</sequence>
<name>A0A6G1ZLS8_9BACT</name>
<accession>A0A6G1ZLS8</accession>
<gene>
    <name evidence="1" type="ORF">GKE01_25420</name>
</gene>
<dbReference type="RefSeq" id="WP_154278255.1">
    <property type="nucleotide sequence ID" value="NZ_CP165599.1"/>
</dbReference>
<reference evidence="1" key="1">
    <citation type="journal article" date="2019" name="Nat. Med.">
        <title>A library of human gut bacterial isolates paired with longitudinal multiomics data enables mechanistic microbiome research.</title>
        <authorList>
            <person name="Poyet M."/>
            <person name="Groussin M."/>
            <person name="Gibbons S.M."/>
            <person name="Avila-Pacheco J."/>
            <person name="Jiang X."/>
            <person name="Kearney S.M."/>
            <person name="Perrotta A.R."/>
            <person name="Berdy B."/>
            <person name="Zhao S."/>
            <person name="Lieberman T.D."/>
            <person name="Swanson P.K."/>
            <person name="Smith M."/>
            <person name="Roesemann S."/>
            <person name="Alexander J.E."/>
            <person name="Rich S.A."/>
            <person name="Livny J."/>
            <person name="Vlamakis H."/>
            <person name="Clish C."/>
            <person name="Bullock K."/>
            <person name="Deik A."/>
            <person name="Scott J."/>
            <person name="Pierce K.A."/>
            <person name="Xavier R.J."/>
            <person name="Alm E.J."/>
        </authorList>
    </citation>
    <scope>NUCLEOTIDE SEQUENCE</scope>
    <source>
        <strain evidence="1">BIOML-A4</strain>
    </source>
</reference>
<organism evidence="1">
    <name type="scientific">Parabacteroides goldsteinii</name>
    <dbReference type="NCBI Taxonomy" id="328812"/>
    <lineage>
        <taxon>Bacteria</taxon>
        <taxon>Pseudomonadati</taxon>
        <taxon>Bacteroidota</taxon>
        <taxon>Bacteroidia</taxon>
        <taxon>Bacteroidales</taxon>
        <taxon>Tannerellaceae</taxon>
        <taxon>Parabacteroides</taxon>
    </lineage>
</organism>